<protein>
    <submittedName>
        <fullName evidence="1">Uncharacterized protein</fullName>
    </submittedName>
</protein>
<dbReference type="EMBL" id="LR590484">
    <property type="protein sequence ID" value="VTR52114.1"/>
    <property type="molecule type" value="Genomic_DNA"/>
</dbReference>
<evidence type="ECO:0000313" key="1">
    <source>
        <dbReference type="EMBL" id="VTR52114.1"/>
    </source>
</evidence>
<gene>
    <name evidence="1" type="ORF">NCTC11429_04506</name>
</gene>
<evidence type="ECO:0000313" key="2">
    <source>
        <dbReference type="Proteomes" id="UP000308196"/>
    </source>
</evidence>
<reference evidence="1 2" key="1">
    <citation type="submission" date="2019-05" db="EMBL/GenBank/DDBJ databases">
        <authorList>
            <consortium name="Pathogen Informatics"/>
        </authorList>
    </citation>
    <scope>NUCLEOTIDE SEQUENCE [LARGE SCALE GENOMIC DNA]</scope>
    <source>
        <strain evidence="1 2">NCTC11429</strain>
    </source>
</reference>
<dbReference type="KEGG" id="stha:NCTC11429_04506"/>
<dbReference type="AlphaFoldDB" id="A0A4U9W1V6"/>
<accession>A0A4U9W1V6</accession>
<dbReference type="Proteomes" id="UP000308196">
    <property type="component" value="Chromosome"/>
</dbReference>
<sequence length="55" mass="6538">MLRVYEQSAFIKGILCFKYFFSTKKKPFALFFLDLQHYYNTPYSIPIINGCKSTD</sequence>
<proteinExistence type="predicted"/>
<organism evidence="1 2">
    <name type="scientific">Sphingobacterium thalpophilum</name>
    <dbReference type="NCBI Taxonomy" id="259"/>
    <lineage>
        <taxon>Bacteria</taxon>
        <taxon>Pseudomonadati</taxon>
        <taxon>Bacteroidota</taxon>
        <taxon>Sphingobacteriia</taxon>
        <taxon>Sphingobacteriales</taxon>
        <taxon>Sphingobacteriaceae</taxon>
        <taxon>Sphingobacterium</taxon>
    </lineage>
</organism>
<name>A0A4U9W1V6_9SPHI</name>